<feature type="compositionally biased region" description="Polar residues" evidence="1">
    <location>
        <begin position="202"/>
        <end position="232"/>
    </location>
</feature>
<gene>
    <name evidence="2" type="ORF">PYCCODRAFT_348125</name>
</gene>
<keyword evidence="3" id="KW-1185">Reference proteome</keyword>
<evidence type="ECO:0000313" key="3">
    <source>
        <dbReference type="Proteomes" id="UP000193067"/>
    </source>
</evidence>
<name>A0A1Y2J4L7_TRAC3</name>
<protein>
    <submittedName>
        <fullName evidence="2">Uncharacterized protein</fullName>
    </submittedName>
</protein>
<evidence type="ECO:0000256" key="1">
    <source>
        <dbReference type="SAM" id="MobiDB-lite"/>
    </source>
</evidence>
<evidence type="ECO:0000313" key="2">
    <source>
        <dbReference type="EMBL" id="OSD07754.1"/>
    </source>
</evidence>
<feature type="compositionally biased region" description="Basic residues" evidence="1">
    <location>
        <begin position="181"/>
        <end position="193"/>
    </location>
</feature>
<dbReference type="EMBL" id="KZ084087">
    <property type="protein sequence ID" value="OSD07754.1"/>
    <property type="molecule type" value="Genomic_DNA"/>
</dbReference>
<accession>A0A1Y2J4L7</accession>
<proteinExistence type="predicted"/>
<feature type="region of interest" description="Disordered" evidence="1">
    <location>
        <begin position="147"/>
        <end position="244"/>
    </location>
</feature>
<sequence length="244" mass="26762">MASDETLAASPHSREGTHGRYAAEEFPWFFERGVCDCHICRDERRSQSEEEALPDDILPLPSNPAEDAFRYHLSLMGYVIFGEEGFGDASGNDTPGGTTPLAANSREAVRQRLLGPSRAAQLPQPPDEHIPASYKSSLWCGRVQYGLNSNRRPSPPPLTVDPRLLTLSGSEDTPPWNAHRSLARRPSTRRRSKLTLERRDGGSSSNATSTVSTIPSPGTTRPPSNPAASTSLRIRLPLYSRSQE</sequence>
<dbReference type="Proteomes" id="UP000193067">
    <property type="component" value="Unassembled WGS sequence"/>
</dbReference>
<reference evidence="2 3" key="1">
    <citation type="journal article" date="2015" name="Biotechnol. Biofuels">
        <title>Enhanced degradation of softwood versus hardwood by the white-rot fungus Pycnoporus coccineus.</title>
        <authorList>
            <person name="Couturier M."/>
            <person name="Navarro D."/>
            <person name="Chevret D."/>
            <person name="Henrissat B."/>
            <person name="Piumi F."/>
            <person name="Ruiz-Duenas F.J."/>
            <person name="Martinez A.T."/>
            <person name="Grigoriev I.V."/>
            <person name="Riley R."/>
            <person name="Lipzen A."/>
            <person name="Berrin J.G."/>
            <person name="Master E.R."/>
            <person name="Rosso M.N."/>
        </authorList>
    </citation>
    <scope>NUCLEOTIDE SEQUENCE [LARGE SCALE GENOMIC DNA]</scope>
    <source>
        <strain evidence="2 3">BRFM310</strain>
    </source>
</reference>
<organism evidence="2 3">
    <name type="scientific">Trametes coccinea (strain BRFM310)</name>
    <name type="common">Pycnoporus coccineus</name>
    <dbReference type="NCBI Taxonomy" id="1353009"/>
    <lineage>
        <taxon>Eukaryota</taxon>
        <taxon>Fungi</taxon>
        <taxon>Dikarya</taxon>
        <taxon>Basidiomycota</taxon>
        <taxon>Agaricomycotina</taxon>
        <taxon>Agaricomycetes</taxon>
        <taxon>Polyporales</taxon>
        <taxon>Polyporaceae</taxon>
        <taxon>Trametes</taxon>
    </lineage>
</organism>
<dbReference type="AlphaFoldDB" id="A0A1Y2J4L7"/>